<evidence type="ECO:0000256" key="7">
    <source>
        <dbReference type="ARBA" id="ARBA00022989"/>
    </source>
</evidence>
<keyword evidence="6" id="KW-0732">Signal</keyword>
<dbReference type="AlphaFoldDB" id="A0ABD0K961"/>
<keyword evidence="8 11" id="KW-0406">Ion transport</keyword>
<keyword evidence="7 11" id="KW-1133">Transmembrane helix</keyword>
<keyword evidence="15" id="KW-1185">Reference proteome</keyword>
<feature type="transmembrane region" description="Helical" evidence="11">
    <location>
        <begin position="451"/>
        <end position="470"/>
    </location>
</feature>
<dbReference type="Gene3D" id="1.20.58.390">
    <property type="entry name" value="Neurotransmitter-gated ion-channel transmembrane domain"/>
    <property type="match status" value="1"/>
</dbReference>
<evidence type="ECO:0000256" key="6">
    <source>
        <dbReference type="ARBA" id="ARBA00022729"/>
    </source>
</evidence>
<gene>
    <name evidence="14" type="ORF">BaRGS_00025077</name>
</gene>
<keyword evidence="5 11" id="KW-0812">Transmembrane</keyword>
<dbReference type="GO" id="GO:0005886">
    <property type="term" value="C:plasma membrane"/>
    <property type="evidence" value="ECO:0007669"/>
    <property type="project" value="UniProtKB-SubCell"/>
</dbReference>
<dbReference type="Pfam" id="PF02931">
    <property type="entry name" value="Neur_chan_LBD"/>
    <property type="match status" value="1"/>
</dbReference>
<evidence type="ECO:0000256" key="2">
    <source>
        <dbReference type="ARBA" id="ARBA00004236"/>
    </source>
</evidence>
<evidence type="ECO:0000256" key="5">
    <source>
        <dbReference type="ARBA" id="ARBA00022692"/>
    </source>
</evidence>
<dbReference type="InterPro" id="IPR006028">
    <property type="entry name" value="GABAA/Glycine_rcpt"/>
</dbReference>
<protein>
    <submittedName>
        <fullName evidence="14">Uncharacterized protein</fullName>
    </submittedName>
</protein>
<comment type="subcellular location">
    <subcellularLocation>
        <location evidence="2">Cell membrane</location>
    </subcellularLocation>
    <subcellularLocation>
        <location evidence="1">Membrane</location>
        <topology evidence="1">Multi-pass membrane protein</topology>
    </subcellularLocation>
</comment>
<keyword evidence="9 11" id="KW-0472">Membrane</keyword>
<evidence type="ECO:0000256" key="1">
    <source>
        <dbReference type="ARBA" id="ARBA00004141"/>
    </source>
</evidence>
<dbReference type="NCBIfam" id="TIGR00860">
    <property type="entry name" value="LIC"/>
    <property type="match status" value="1"/>
</dbReference>
<sequence length="474" mass="53496">GVAQVTGAIKQIVIRSWLKRMCRGLISVKCDKHNMCVCVVLISQSAFRLKVVRTFGSLSNETAHREMMKTIFNPDKYDSSIRPFIGKSNTPVVVEIDVVLNSVGPVNEIDMTWTSSFYMRQEWTDPRLIVDDYNGTVTLGHDQVSSLWLPDVFFSDSKEGRAHVLTVPNKMLRVTAKTGRILYSQRLTIITNCAMDLEKFPFDRQICNITMESCKQQFSRLLTCSVISDSHTTDDLVLQWSSTRGATTVLPTAYIPDFNIEDVTVDDCTAVYATGTYPCLRATVYFRREIYFYLTETYVPSILIVILSWASFWIDHEAVPARISVGLLTVLTITTQLSGSRSQLPRVPYIKAIDVWMSTNLVFVFAAYMEYAVVTVLSRRFKKNSARSAAVSTGSIRSSSQVTIQESSLTTDSTASLTPNCTPKKGKFRINDKEAAEAKDTGRLVDQRSRFLFPIAYFIFNIVYWVYYLASQAT</sequence>
<accession>A0ABD0K961</accession>
<dbReference type="InterPro" id="IPR006201">
    <property type="entry name" value="Neur_channel"/>
</dbReference>
<feature type="transmembrane region" description="Helical" evidence="11">
    <location>
        <begin position="357"/>
        <end position="377"/>
    </location>
</feature>
<dbReference type="Gene3D" id="2.70.170.10">
    <property type="entry name" value="Neurotransmitter-gated ion-channel ligand-binding domain"/>
    <property type="match status" value="1"/>
</dbReference>
<dbReference type="InterPro" id="IPR006029">
    <property type="entry name" value="Neurotrans-gated_channel_TM"/>
</dbReference>
<dbReference type="Pfam" id="PF02932">
    <property type="entry name" value="Neur_chan_memb"/>
    <property type="match status" value="1"/>
</dbReference>
<feature type="transmembrane region" description="Helical" evidence="11">
    <location>
        <begin position="290"/>
        <end position="312"/>
    </location>
</feature>
<evidence type="ECO:0000256" key="3">
    <source>
        <dbReference type="ARBA" id="ARBA00022448"/>
    </source>
</evidence>
<keyword evidence="10 11" id="KW-0407">Ion channel</keyword>
<dbReference type="PANTHER" id="PTHR18945">
    <property type="entry name" value="NEUROTRANSMITTER GATED ION CHANNEL"/>
    <property type="match status" value="1"/>
</dbReference>
<dbReference type="PROSITE" id="PS00236">
    <property type="entry name" value="NEUROTR_ION_CHANNEL"/>
    <property type="match status" value="1"/>
</dbReference>
<dbReference type="InterPro" id="IPR036734">
    <property type="entry name" value="Neur_chan_lig-bd_sf"/>
</dbReference>
<evidence type="ECO:0000256" key="10">
    <source>
        <dbReference type="ARBA" id="ARBA00023303"/>
    </source>
</evidence>
<dbReference type="PRINTS" id="PR00252">
    <property type="entry name" value="NRIONCHANNEL"/>
</dbReference>
<evidence type="ECO:0000259" key="13">
    <source>
        <dbReference type="Pfam" id="PF02932"/>
    </source>
</evidence>
<keyword evidence="4" id="KW-1003">Cell membrane</keyword>
<keyword evidence="3 11" id="KW-0813">Transport</keyword>
<evidence type="ECO:0000256" key="9">
    <source>
        <dbReference type="ARBA" id="ARBA00023136"/>
    </source>
</evidence>
<comment type="caution">
    <text evidence="11">Lacks conserved residue(s) required for the propagation of feature annotation.</text>
</comment>
<evidence type="ECO:0000313" key="14">
    <source>
        <dbReference type="EMBL" id="KAK7483644.1"/>
    </source>
</evidence>
<reference evidence="14 15" key="1">
    <citation type="journal article" date="2023" name="Sci. Data">
        <title>Genome assembly of the Korean intertidal mud-creeper Batillaria attramentaria.</title>
        <authorList>
            <person name="Patra A.K."/>
            <person name="Ho P.T."/>
            <person name="Jun S."/>
            <person name="Lee S.J."/>
            <person name="Kim Y."/>
            <person name="Won Y.J."/>
        </authorList>
    </citation>
    <scope>NUCLEOTIDE SEQUENCE [LARGE SCALE GENOMIC DNA]</scope>
    <source>
        <strain evidence="14">Wonlab-2016</strain>
    </source>
</reference>
<dbReference type="GO" id="GO:0034220">
    <property type="term" value="P:monoatomic ion transmembrane transport"/>
    <property type="evidence" value="ECO:0007669"/>
    <property type="project" value="UniProtKB-KW"/>
</dbReference>
<comment type="caution">
    <text evidence="14">The sequence shown here is derived from an EMBL/GenBank/DDBJ whole genome shotgun (WGS) entry which is preliminary data.</text>
</comment>
<dbReference type="InterPro" id="IPR038050">
    <property type="entry name" value="Neuro_actylchol_rec"/>
</dbReference>
<dbReference type="SUPFAM" id="SSF63712">
    <property type="entry name" value="Nicotinic receptor ligand binding domain-like"/>
    <property type="match status" value="1"/>
</dbReference>
<dbReference type="EMBL" id="JACVVK020000223">
    <property type="protein sequence ID" value="KAK7483644.1"/>
    <property type="molecule type" value="Genomic_DNA"/>
</dbReference>
<dbReference type="InterPro" id="IPR006202">
    <property type="entry name" value="Neur_chan_lig-bd"/>
</dbReference>
<dbReference type="InterPro" id="IPR036719">
    <property type="entry name" value="Neuro-gated_channel_TM_sf"/>
</dbReference>
<evidence type="ECO:0000256" key="11">
    <source>
        <dbReference type="RuleBase" id="RU000687"/>
    </source>
</evidence>
<proteinExistence type="inferred from homology"/>
<evidence type="ECO:0000256" key="4">
    <source>
        <dbReference type="ARBA" id="ARBA00022475"/>
    </source>
</evidence>
<evidence type="ECO:0000313" key="15">
    <source>
        <dbReference type="Proteomes" id="UP001519460"/>
    </source>
</evidence>
<name>A0ABD0K961_9CAEN</name>
<dbReference type="CDD" id="cd18990">
    <property type="entry name" value="LGIC_ECD_GABAAR"/>
    <property type="match status" value="1"/>
</dbReference>
<dbReference type="CDD" id="cd19049">
    <property type="entry name" value="LGIC_TM_anion"/>
    <property type="match status" value="1"/>
</dbReference>
<dbReference type="PRINTS" id="PR00253">
    <property type="entry name" value="GABAARECEPTR"/>
</dbReference>
<dbReference type="Proteomes" id="UP001519460">
    <property type="component" value="Unassembled WGS sequence"/>
</dbReference>
<dbReference type="SUPFAM" id="SSF90112">
    <property type="entry name" value="Neurotransmitter-gated ion-channel transmembrane pore"/>
    <property type="match status" value="1"/>
</dbReference>
<comment type="similarity">
    <text evidence="11">Belongs to the ligand-gated ion channel (TC 1.A.9) family.</text>
</comment>
<evidence type="ECO:0000259" key="12">
    <source>
        <dbReference type="Pfam" id="PF02931"/>
    </source>
</evidence>
<feature type="domain" description="Neurotransmitter-gated ion-channel ligand-binding" evidence="12">
    <location>
        <begin position="66"/>
        <end position="218"/>
    </location>
</feature>
<feature type="domain" description="Neurotransmitter-gated ion-channel transmembrane" evidence="13">
    <location>
        <begin position="297"/>
        <end position="403"/>
    </location>
</feature>
<feature type="non-terminal residue" evidence="14">
    <location>
        <position position="1"/>
    </location>
</feature>
<dbReference type="InterPro" id="IPR018000">
    <property type="entry name" value="Neurotransmitter_ion_chnl_CS"/>
</dbReference>
<evidence type="ECO:0000256" key="8">
    <source>
        <dbReference type="ARBA" id="ARBA00023065"/>
    </source>
</evidence>
<organism evidence="14 15">
    <name type="scientific">Batillaria attramentaria</name>
    <dbReference type="NCBI Taxonomy" id="370345"/>
    <lineage>
        <taxon>Eukaryota</taxon>
        <taxon>Metazoa</taxon>
        <taxon>Spiralia</taxon>
        <taxon>Lophotrochozoa</taxon>
        <taxon>Mollusca</taxon>
        <taxon>Gastropoda</taxon>
        <taxon>Caenogastropoda</taxon>
        <taxon>Sorbeoconcha</taxon>
        <taxon>Cerithioidea</taxon>
        <taxon>Batillariidae</taxon>
        <taxon>Batillaria</taxon>
    </lineage>
</organism>